<gene>
    <name evidence="2" type="ORF">PHJA_002833800</name>
</gene>
<accession>A0A830D2R6</accession>
<keyword evidence="3" id="KW-1185">Reference proteome</keyword>
<proteinExistence type="predicted"/>
<protein>
    <submittedName>
        <fullName evidence="2">Uncharacterized protein</fullName>
    </submittedName>
</protein>
<dbReference type="EMBL" id="BMAC01001334">
    <property type="protein sequence ID" value="GFQ06898.1"/>
    <property type="molecule type" value="Genomic_DNA"/>
</dbReference>
<feature type="transmembrane region" description="Helical" evidence="1">
    <location>
        <begin position="31"/>
        <end position="56"/>
    </location>
</feature>
<dbReference type="AlphaFoldDB" id="A0A830D2R6"/>
<evidence type="ECO:0000313" key="2">
    <source>
        <dbReference type="EMBL" id="GFQ06898.1"/>
    </source>
</evidence>
<sequence>MIFHCQAQLRLRQLFILSDNVHYLKLKIGNVILHLVALILKLLQLGGFIVGCSWHLPFRREKVIMLQIWDVYYEKIKRTNDEK</sequence>
<organism evidence="2 3">
    <name type="scientific">Phtheirospermum japonicum</name>
    <dbReference type="NCBI Taxonomy" id="374723"/>
    <lineage>
        <taxon>Eukaryota</taxon>
        <taxon>Viridiplantae</taxon>
        <taxon>Streptophyta</taxon>
        <taxon>Embryophyta</taxon>
        <taxon>Tracheophyta</taxon>
        <taxon>Spermatophyta</taxon>
        <taxon>Magnoliopsida</taxon>
        <taxon>eudicotyledons</taxon>
        <taxon>Gunneridae</taxon>
        <taxon>Pentapetalae</taxon>
        <taxon>asterids</taxon>
        <taxon>lamiids</taxon>
        <taxon>Lamiales</taxon>
        <taxon>Orobanchaceae</taxon>
        <taxon>Orobanchaceae incertae sedis</taxon>
        <taxon>Phtheirospermum</taxon>
    </lineage>
</organism>
<comment type="caution">
    <text evidence="2">The sequence shown here is derived from an EMBL/GenBank/DDBJ whole genome shotgun (WGS) entry which is preliminary data.</text>
</comment>
<name>A0A830D2R6_9LAMI</name>
<dbReference type="Proteomes" id="UP000653305">
    <property type="component" value="Unassembled WGS sequence"/>
</dbReference>
<evidence type="ECO:0000256" key="1">
    <source>
        <dbReference type="SAM" id="Phobius"/>
    </source>
</evidence>
<evidence type="ECO:0000313" key="3">
    <source>
        <dbReference type="Proteomes" id="UP000653305"/>
    </source>
</evidence>
<keyword evidence="1" id="KW-0472">Membrane</keyword>
<reference evidence="2" key="1">
    <citation type="submission" date="2020-07" db="EMBL/GenBank/DDBJ databases">
        <title>Ethylene signaling mediates host invasion by parasitic plants.</title>
        <authorList>
            <person name="Yoshida S."/>
        </authorList>
    </citation>
    <scope>NUCLEOTIDE SEQUENCE</scope>
    <source>
        <strain evidence="2">Okayama</strain>
    </source>
</reference>
<keyword evidence="1" id="KW-0812">Transmembrane</keyword>
<keyword evidence="1" id="KW-1133">Transmembrane helix</keyword>